<keyword evidence="2" id="KW-1185">Reference proteome</keyword>
<dbReference type="Proteomes" id="UP000029096">
    <property type="component" value="Unassembled WGS sequence"/>
</dbReference>
<protein>
    <submittedName>
        <fullName evidence="1">Uncharacterized protein</fullName>
    </submittedName>
</protein>
<sequence length="119" mass="12984">MHSRDDILMPDMTPGKTLDIRRVHMHSNITAPRAGPRNHIDSSSGSKSVTIDLCDIVDDDALINLWAHTVLHPGGCTPSCTPANEHQIRTPQSAPSTPTFGIAMQRHATLRFLVNAVNI</sequence>
<dbReference type="EMBL" id="JGYP01000001">
    <property type="protein sequence ID" value="KFI46949.1"/>
    <property type="molecule type" value="Genomic_DNA"/>
</dbReference>
<evidence type="ECO:0000313" key="2">
    <source>
        <dbReference type="Proteomes" id="UP000029096"/>
    </source>
</evidence>
<organism evidence="1 2">
    <name type="scientific">Bifidobacterium bohemicum DSM 22767</name>
    <dbReference type="NCBI Taxonomy" id="1437606"/>
    <lineage>
        <taxon>Bacteria</taxon>
        <taxon>Bacillati</taxon>
        <taxon>Actinomycetota</taxon>
        <taxon>Actinomycetes</taxon>
        <taxon>Bifidobacteriales</taxon>
        <taxon>Bifidobacteriaceae</taxon>
        <taxon>Bifidobacterium</taxon>
    </lineage>
</organism>
<dbReference type="STRING" id="1437606.BBOH_0423"/>
<accession>A0A086ZK99</accession>
<proteinExistence type="predicted"/>
<gene>
    <name evidence="1" type="ORF">BBOH_0423</name>
</gene>
<name>A0A086ZK99_9BIFI</name>
<dbReference type="AlphaFoldDB" id="A0A086ZK99"/>
<reference evidence="1 2" key="1">
    <citation type="submission" date="2014-03" db="EMBL/GenBank/DDBJ databases">
        <title>Genomics of Bifidobacteria.</title>
        <authorList>
            <person name="Ventura M."/>
            <person name="Milani C."/>
            <person name="Lugli G.A."/>
        </authorList>
    </citation>
    <scope>NUCLEOTIDE SEQUENCE [LARGE SCALE GENOMIC DNA]</scope>
    <source>
        <strain evidence="1 2">DSM 22767</strain>
    </source>
</reference>
<evidence type="ECO:0000313" key="1">
    <source>
        <dbReference type="EMBL" id="KFI46949.1"/>
    </source>
</evidence>
<comment type="caution">
    <text evidence="1">The sequence shown here is derived from an EMBL/GenBank/DDBJ whole genome shotgun (WGS) entry which is preliminary data.</text>
</comment>